<proteinExistence type="predicted"/>
<reference evidence="2" key="1">
    <citation type="submission" date="2020-10" db="EMBL/GenBank/DDBJ databases">
        <title>Phylogeny of dyella-like bacteria.</title>
        <authorList>
            <person name="Fu J."/>
        </authorList>
    </citation>
    <scope>NUCLEOTIDE SEQUENCE</scope>
    <source>
        <strain evidence="2">DHON07</strain>
    </source>
</reference>
<evidence type="ECO:0000313" key="3">
    <source>
        <dbReference type="Proteomes" id="UP001430193"/>
    </source>
</evidence>
<feature type="region of interest" description="Disordered" evidence="1">
    <location>
        <begin position="1"/>
        <end position="27"/>
    </location>
</feature>
<evidence type="ECO:0000313" key="2">
    <source>
        <dbReference type="EMBL" id="MBM7130312.1"/>
    </source>
</evidence>
<gene>
    <name evidence="2" type="ORF">ISS99_12295</name>
</gene>
<protein>
    <submittedName>
        <fullName evidence="2">Uncharacterized protein</fullName>
    </submittedName>
</protein>
<comment type="caution">
    <text evidence="2">The sequence shown here is derived from an EMBL/GenBank/DDBJ whole genome shotgun (WGS) entry which is preliminary data.</text>
</comment>
<name>A0ABS2KGL5_9GAMM</name>
<dbReference type="Proteomes" id="UP001430193">
    <property type="component" value="Unassembled WGS sequence"/>
</dbReference>
<dbReference type="RefSeq" id="WP_204631908.1">
    <property type="nucleotide sequence ID" value="NZ_BSOC01000002.1"/>
</dbReference>
<dbReference type="EMBL" id="JADIKF010000039">
    <property type="protein sequence ID" value="MBM7130312.1"/>
    <property type="molecule type" value="Genomic_DNA"/>
</dbReference>
<evidence type="ECO:0000256" key="1">
    <source>
        <dbReference type="SAM" id="MobiDB-lite"/>
    </source>
</evidence>
<keyword evidence="3" id="KW-1185">Reference proteome</keyword>
<accession>A0ABS2KGL5</accession>
<sequence>MAHAADKVQLFDPPLSEQHQPLPADPLNPQTKPALSCFYYPHLMVKQVDMGEVGAEQLSILFVENGKKPPACRRENARDEKVIGDWSGYFRGVRAEYVFFAGADGANGGTPFAVFNPEGEKLFADTAVDMHSVKTMRPPQPLSQRPWYENPLELDYRRVYLAPCSMRSNAQTCWSEIRQATGLSQAAPDCSAAYAAQEKTASAGQLAELRADPSVVEYEVHAVLDGRGVIQVTPVSPALACYPAE</sequence>
<organism evidence="2 3">
    <name type="scientific">Dyella mobilis</name>
    <dbReference type="NCBI Taxonomy" id="1849582"/>
    <lineage>
        <taxon>Bacteria</taxon>
        <taxon>Pseudomonadati</taxon>
        <taxon>Pseudomonadota</taxon>
        <taxon>Gammaproteobacteria</taxon>
        <taxon>Lysobacterales</taxon>
        <taxon>Rhodanobacteraceae</taxon>
        <taxon>Dyella</taxon>
    </lineage>
</organism>